<dbReference type="EMBL" id="UYRR01005448">
    <property type="protein sequence ID" value="VDK21808.1"/>
    <property type="molecule type" value="Genomic_DNA"/>
</dbReference>
<dbReference type="AlphaFoldDB" id="A0A0M3J7V4"/>
<accession>A0A0M3J7V4</accession>
<keyword evidence="2" id="KW-1185">Reference proteome</keyword>
<dbReference type="GO" id="GO:0005892">
    <property type="term" value="C:acetylcholine-gated channel complex"/>
    <property type="evidence" value="ECO:0007669"/>
    <property type="project" value="InterPro"/>
</dbReference>
<evidence type="ECO:0000313" key="3">
    <source>
        <dbReference type="WBParaSite" id="ASIM_0000365201-mRNA-1"/>
    </source>
</evidence>
<organism evidence="3">
    <name type="scientific">Anisakis simplex</name>
    <name type="common">Herring worm</name>
    <dbReference type="NCBI Taxonomy" id="6269"/>
    <lineage>
        <taxon>Eukaryota</taxon>
        <taxon>Metazoa</taxon>
        <taxon>Ecdysozoa</taxon>
        <taxon>Nematoda</taxon>
        <taxon>Chromadorea</taxon>
        <taxon>Rhabditida</taxon>
        <taxon>Spirurina</taxon>
        <taxon>Ascaridomorpha</taxon>
        <taxon>Ascaridoidea</taxon>
        <taxon>Anisakidae</taxon>
        <taxon>Anisakis</taxon>
        <taxon>Anisakis simplex complex</taxon>
    </lineage>
</organism>
<gene>
    <name evidence="1" type="ORF">ASIM_LOCUS3488</name>
</gene>
<protein>
    <submittedName>
        <fullName evidence="3">UmuC domain-containing protein</fullName>
    </submittedName>
</protein>
<dbReference type="InterPro" id="IPR033438">
    <property type="entry name" value="MOLO1"/>
</dbReference>
<dbReference type="WBParaSite" id="ASIM_0000365201-mRNA-1">
    <property type="protein sequence ID" value="ASIM_0000365201-mRNA-1"/>
    <property type="gene ID" value="ASIM_0000365201"/>
</dbReference>
<dbReference type="PANTHER" id="PTHR33748:SF5">
    <property type="entry name" value="GROUND-LIKE DOMAIN-CONTAINING PROTEIN"/>
    <property type="match status" value="1"/>
</dbReference>
<sequence>MKEILNVPILFWMCKFHTEKYRLCKQLEYVCHLGASLLLHELSRIRSSTNCSCQPQDVTVYGKCPSKHDHGYTISIAILKSLRMDAHQTDKESRLEAIGKFADALRARLKRSHCEDDALIAVSVDDRAIWTSVGKVARRILGPEVVSSVSRRAGEISFFGFLKNEPNT</sequence>
<dbReference type="OrthoDB" id="8062037at2759"/>
<reference evidence="3" key="1">
    <citation type="submission" date="2017-02" db="UniProtKB">
        <authorList>
            <consortium name="WormBaseParasite"/>
        </authorList>
    </citation>
    <scope>IDENTIFICATION</scope>
</reference>
<evidence type="ECO:0000313" key="1">
    <source>
        <dbReference type="EMBL" id="VDK21808.1"/>
    </source>
</evidence>
<reference evidence="1 2" key="2">
    <citation type="submission" date="2018-11" db="EMBL/GenBank/DDBJ databases">
        <authorList>
            <consortium name="Pathogen Informatics"/>
        </authorList>
    </citation>
    <scope>NUCLEOTIDE SEQUENCE [LARGE SCALE GENOMIC DNA]</scope>
</reference>
<dbReference type="Pfam" id="PF17175">
    <property type="entry name" value="MOLO1"/>
    <property type="match status" value="1"/>
</dbReference>
<evidence type="ECO:0000313" key="2">
    <source>
        <dbReference type="Proteomes" id="UP000267096"/>
    </source>
</evidence>
<name>A0A0M3J7V4_ANISI</name>
<proteinExistence type="predicted"/>
<dbReference type="Proteomes" id="UP000267096">
    <property type="component" value="Unassembled WGS sequence"/>
</dbReference>
<dbReference type="PANTHER" id="PTHR33748">
    <property type="entry name" value="PROTEIN CBG04600"/>
    <property type="match status" value="1"/>
</dbReference>